<accession>A0A200QBI5</accession>
<gene>
    <name evidence="3" type="ORF">BVC80_8649g2</name>
</gene>
<dbReference type="OrthoDB" id="2414662at2759"/>
<dbReference type="GO" id="GO:0006571">
    <property type="term" value="P:tyrosine biosynthetic process"/>
    <property type="evidence" value="ECO:0007669"/>
    <property type="project" value="InterPro"/>
</dbReference>
<reference evidence="3 4" key="1">
    <citation type="journal article" date="2017" name="Mol. Plant">
        <title>The Genome of Medicinal Plant Macleaya cordata Provides New Insights into Benzylisoquinoline Alkaloids Metabolism.</title>
        <authorList>
            <person name="Liu X."/>
            <person name="Liu Y."/>
            <person name="Huang P."/>
            <person name="Ma Y."/>
            <person name="Qing Z."/>
            <person name="Tang Q."/>
            <person name="Cao H."/>
            <person name="Cheng P."/>
            <person name="Zheng Y."/>
            <person name="Yuan Z."/>
            <person name="Zhou Y."/>
            <person name="Liu J."/>
            <person name="Tang Z."/>
            <person name="Zhuo Y."/>
            <person name="Zhang Y."/>
            <person name="Yu L."/>
            <person name="Huang J."/>
            <person name="Yang P."/>
            <person name="Peng Q."/>
            <person name="Zhang J."/>
            <person name="Jiang W."/>
            <person name="Zhang Z."/>
            <person name="Lin K."/>
            <person name="Ro D.K."/>
            <person name="Chen X."/>
            <person name="Xiong X."/>
            <person name="Shang Y."/>
            <person name="Huang S."/>
            <person name="Zeng J."/>
        </authorList>
    </citation>
    <scope>NUCLEOTIDE SEQUENCE [LARGE SCALE GENOMIC DNA]</scope>
    <source>
        <strain evidence="4">cv. BLH2017</strain>
        <tissue evidence="3">Root</tissue>
    </source>
</reference>
<dbReference type="InterPro" id="IPR003099">
    <property type="entry name" value="Prephen_DH"/>
</dbReference>
<dbReference type="InParanoid" id="A0A200QBI5"/>
<dbReference type="InterPro" id="IPR046826">
    <property type="entry name" value="PDH_N"/>
</dbReference>
<dbReference type="EMBL" id="MVGT01002426">
    <property type="protein sequence ID" value="OVA07825.1"/>
    <property type="molecule type" value="Genomic_DNA"/>
</dbReference>
<dbReference type="SUPFAM" id="SSF51735">
    <property type="entry name" value="NAD(P)-binding Rossmann-fold domains"/>
    <property type="match status" value="1"/>
</dbReference>
<dbReference type="AlphaFoldDB" id="A0A200QBI5"/>
<evidence type="ECO:0000313" key="3">
    <source>
        <dbReference type="EMBL" id="OVA07825.1"/>
    </source>
</evidence>
<dbReference type="GO" id="GO:0033730">
    <property type="term" value="F:arogenate dehydrogenase (NADP+) activity"/>
    <property type="evidence" value="ECO:0007669"/>
    <property type="project" value="InterPro"/>
</dbReference>
<dbReference type="PANTHER" id="PTHR43207">
    <property type="entry name" value="AROGENATE DEHYDROGENASE-RELATED"/>
    <property type="match status" value="1"/>
</dbReference>
<dbReference type="InterPro" id="IPR059064">
    <property type="entry name" value="TYRAAT2_C"/>
</dbReference>
<sequence length="268" mass="30674">MSSSMSRTLKIGIIGYGPFAQFLAKIMMKQGHIISATSRSDYSHICSQLGLTFFTEIEPFMDADHDVILICTSILSLSKVLKSLPIHRLKKPILFAEVLSVKEHPKDLLLQVLPEDFDVLCTHPMFGPESGKDGWKDLPFVYDKVRIRDEEICSRFLQIFKDEGCRMVEMSCEEHDKLAARSQFLTHTVGRVLSEMEIESTSMDTKGFQKLLQLKESTMKNSFDLYSGLFVHNRFAKQELKNLELALQTVKQKLLERMDDALEDQKDS</sequence>
<dbReference type="PANTHER" id="PTHR43207:SF3">
    <property type="entry name" value="AROGENATE DEHYDROGENASE 1, CHLOROPLASTIC-LIKE"/>
    <property type="match status" value="1"/>
</dbReference>
<dbReference type="Pfam" id="PF26213">
    <property type="entry name" value="TYRAAT1_C"/>
    <property type="match status" value="1"/>
</dbReference>
<proteinExistence type="predicted"/>
<evidence type="ECO:0000313" key="4">
    <source>
        <dbReference type="Proteomes" id="UP000195402"/>
    </source>
</evidence>
<dbReference type="InterPro" id="IPR036291">
    <property type="entry name" value="NAD(P)-bd_dom_sf"/>
</dbReference>
<evidence type="ECO:0000256" key="1">
    <source>
        <dbReference type="ARBA" id="ARBA00023002"/>
    </source>
</evidence>
<dbReference type="GO" id="GO:0008977">
    <property type="term" value="F:prephenate dehydrogenase (NAD+) activity"/>
    <property type="evidence" value="ECO:0007669"/>
    <property type="project" value="InterPro"/>
</dbReference>
<dbReference type="OMA" id="LKIAVCP"/>
<organism evidence="3 4">
    <name type="scientific">Macleaya cordata</name>
    <name type="common">Five-seeded plume-poppy</name>
    <name type="synonym">Bocconia cordata</name>
    <dbReference type="NCBI Taxonomy" id="56857"/>
    <lineage>
        <taxon>Eukaryota</taxon>
        <taxon>Viridiplantae</taxon>
        <taxon>Streptophyta</taxon>
        <taxon>Embryophyta</taxon>
        <taxon>Tracheophyta</taxon>
        <taxon>Spermatophyta</taxon>
        <taxon>Magnoliopsida</taxon>
        <taxon>Ranunculales</taxon>
        <taxon>Papaveraceae</taxon>
        <taxon>Papaveroideae</taxon>
        <taxon>Macleaya</taxon>
    </lineage>
</organism>
<protein>
    <submittedName>
        <fullName evidence="3">Prephenate dehydrogenase</fullName>
    </submittedName>
</protein>
<name>A0A200QBI5_MACCD</name>
<dbReference type="Gene3D" id="3.40.50.720">
    <property type="entry name" value="NAD(P)-binding Rossmann-like Domain"/>
    <property type="match status" value="1"/>
</dbReference>
<dbReference type="GO" id="GO:0004665">
    <property type="term" value="F:prephenate dehydrogenase (NADP+) activity"/>
    <property type="evidence" value="ECO:0007669"/>
    <property type="project" value="InterPro"/>
</dbReference>
<comment type="caution">
    <text evidence="3">The sequence shown here is derived from an EMBL/GenBank/DDBJ whole genome shotgun (WGS) entry which is preliminary data.</text>
</comment>
<evidence type="ECO:0000259" key="2">
    <source>
        <dbReference type="PROSITE" id="PS51176"/>
    </source>
</evidence>
<dbReference type="GO" id="GO:0070403">
    <property type="term" value="F:NAD+ binding"/>
    <property type="evidence" value="ECO:0007669"/>
    <property type="project" value="InterPro"/>
</dbReference>
<dbReference type="Proteomes" id="UP000195402">
    <property type="component" value="Unassembled WGS sequence"/>
</dbReference>
<dbReference type="PROSITE" id="PS51176">
    <property type="entry name" value="PDH_ADH"/>
    <property type="match status" value="1"/>
</dbReference>
<feature type="domain" description="Prephenate/arogenate dehydrogenase" evidence="2">
    <location>
        <begin position="9"/>
        <end position="268"/>
    </location>
</feature>
<dbReference type="InterPro" id="IPR045011">
    <property type="entry name" value="TYRAAT1/2"/>
</dbReference>
<keyword evidence="1" id="KW-0560">Oxidoreductase</keyword>
<keyword evidence="4" id="KW-1185">Reference proteome</keyword>
<dbReference type="STRING" id="56857.A0A200QBI5"/>
<dbReference type="Pfam" id="PF02153">
    <property type="entry name" value="PDH_N"/>
    <property type="match status" value="1"/>
</dbReference>